<reference evidence="2" key="1">
    <citation type="submission" date="2023-06" db="EMBL/GenBank/DDBJ databases">
        <title>Survivors Of The Sea: Transcriptome response of Skeletonema marinoi to long-term dormancy.</title>
        <authorList>
            <person name="Pinder M.I.M."/>
            <person name="Kourtchenko O."/>
            <person name="Robertson E.K."/>
            <person name="Larsson T."/>
            <person name="Maumus F."/>
            <person name="Osuna-Cruz C.M."/>
            <person name="Vancaester E."/>
            <person name="Stenow R."/>
            <person name="Vandepoele K."/>
            <person name="Ploug H."/>
            <person name="Bruchert V."/>
            <person name="Godhe A."/>
            <person name="Topel M."/>
        </authorList>
    </citation>
    <scope>NUCLEOTIDE SEQUENCE</scope>
    <source>
        <strain evidence="2">R05AC</strain>
    </source>
</reference>
<protein>
    <submittedName>
        <fullName evidence="2">Uncharacterized protein</fullName>
    </submittedName>
</protein>
<dbReference type="AlphaFoldDB" id="A0AAD8Y9U7"/>
<dbReference type="Proteomes" id="UP001224775">
    <property type="component" value="Unassembled WGS sequence"/>
</dbReference>
<comment type="caution">
    <text evidence="2">The sequence shown here is derived from an EMBL/GenBank/DDBJ whole genome shotgun (WGS) entry which is preliminary data.</text>
</comment>
<feature type="region of interest" description="Disordered" evidence="1">
    <location>
        <begin position="1"/>
        <end position="64"/>
    </location>
</feature>
<evidence type="ECO:0000256" key="1">
    <source>
        <dbReference type="SAM" id="MobiDB-lite"/>
    </source>
</evidence>
<accession>A0AAD8Y9U7</accession>
<keyword evidence="3" id="KW-1185">Reference proteome</keyword>
<gene>
    <name evidence="2" type="ORF">QTG54_008085</name>
</gene>
<dbReference type="EMBL" id="JATAAI010000013">
    <property type="protein sequence ID" value="KAK1741607.1"/>
    <property type="molecule type" value="Genomic_DNA"/>
</dbReference>
<organism evidence="2 3">
    <name type="scientific">Skeletonema marinoi</name>
    <dbReference type="NCBI Taxonomy" id="267567"/>
    <lineage>
        <taxon>Eukaryota</taxon>
        <taxon>Sar</taxon>
        <taxon>Stramenopiles</taxon>
        <taxon>Ochrophyta</taxon>
        <taxon>Bacillariophyta</taxon>
        <taxon>Coscinodiscophyceae</taxon>
        <taxon>Thalassiosirophycidae</taxon>
        <taxon>Thalassiosirales</taxon>
        <taxon>Skeletonemataceae</taxon>
        <taxon>Skeletonema</taxon>
        <taxon>Skeletonema marinoi-dohrnii complex</taxon>
    </lineage>
</organism>
<evidence type="ECO:0000313" key="3">
    <source>
        <dbReference type="Proteomes" id="UP001224775"/>
    </source>
</evidence>
<feature type="compositionally biased region" description="Pro residues" evidence="1">
    <location>
        <begin position="8"/>
        <end position="24"/>
    </location>
</feature>
<name>A0AAD8Y9U7_9STRA</name>
<feature type="compositionally biased region" description="Polar residues" evidence="1">
    <location>
        <begin position="48"/>
        <end position="64"/>
    </location>
</feature>
<proteinExistence type="predicted"/>
<sequence>MNNDPDQTLPPPSLLPAPPPPPPSQQGQPPEDEINSSPSKRQRVDGADTNNGNDVAEENSQGTAAMTVAMTSTPSGMKNYEKCTPLLKRRGSDLWIPSAKVLRQHWAKQICYDGGIPNAKETHRSLKAIQIRQHSQLKRGTAAAAAAMVQSVFPRNCNVLGEQFYYCVNCGAFDKKIANMRRHFGVRTDMMGCSVAIHMKRGTVCEGLHGMRCPAEVVQLIQNQKFMLPYPHADTVVNQPNSTPAVPTGNGGLQHRVGQRRTTPALPTQHYNSPNLLPLGSELSRTIHKASQTQMSRAMSISTSHNTDQPNLFSAATQCFIDGSMDSASKKQARNKVDEHKSLLLPIIDSYPNPSQCASQFKKLADCASKTFDPASDDPNICIIVESGVNYLTCGAAELDVLRVSPFFRSMLYQVGTAATPNEEMLLQRSTFVPTKKMNFIVDEFKHLVLFVLRTNPNLIKEQLRQATQIHDFVIEHFSSNMDEDEMLQETCKRVIDTNILFGMMIA</sequence>
<evidence type="ECO:0000313" key="2">
    <source>
        <dbReference type="EMBL" id="KAK1741607.1"/>
    </source>
</evidence>